<dbReference type="SMART" id="SM00355">
    <property type="entry name" value="ZnF_C2H2"/>
    <property type="match status" value="2"/>
</dbReference>
<keyword evidence="1" id="KW-0863">Zinc-finger</keyword>
<dbReference type="Gene3D" id="3.30.160.60">
    <property type="entry name" value="Classic Zinc Finger"/>
    <property type="match status" value="1"/>
</dbReference>
<evidence type="ECO:0000256" key="1">
    <source>
        <dbReference type="PROSITE-ProRule" id="PRU00042"/>
    </source>
</evidence>
<keyword evidence="1" id="KW-0479">Metal-binding</keyword>
<dbReference type="Proteomes" id="UP001153555">
    <property type="component" value="Unassembled WGS sequence"/>
</dbReference>
<comment type="caution">
    <text evidence="3">The sequence shown here is derived from an EMBL/GenBank/DDBJ whole genome shotgun (WGS) entry which is preliminary data.</text>
</comment>
<dbReference type="EMBL" id="CACSLK010020742">
    <property type="protein sequence ID" value="CAA0820597.1"/>
    <property type="molecule type" value="Genomic_DNA"/>
</dbReference>
<evidence type="ECO:0000313" key="3">
    <source>
        <dbReference type="EMBL" id="CAA0820597.1"/>
    </source>
</evidence>
<dbReference type="InterPro" id="IPR036236">
    <property type="entry name" value="Znf_C2H2_sf"/>
</dbReference>
<dbReference type="OrthoDB" id="6077919at2759"/>
<feature type="domain" description="C2H2-type" evidence="2">
    <location>
        <begin position="20"/>
        <end position="47"/>
    </location>
</feature>
<sequence>MLSNKDQNWPHRSSEKGLVFQCKACKKMFASHQALGGHRASHKKVEGCFASGPELEEDSGRDEPGPSVLARTTNKTKVHECSVCFRVFASGQALGGHKRCHWLTSSAENAYSIPSFQELQYDEYDHQKPVYVPAPDRDLQLDLNLSLSAREIEGRDGLETKKLRRLSDLPDVNYVEGWLQMGIASAAEI</sequence>
<protein>
    <submittedName>
        <fullName evidence="3">C2H2-type zinc finger family protein</fullName>
    </submittedName>
</protein>
<dbReference type="GO" id="GO:0008270">
    <property type="term" value="F:zinc ion binding"/>
    <property type="evidence" value="ECO:0007669"/>
    <property type="project" value="UniProtKB-KW"/>
</dbReference>
<dbReference type="SUPFAM" id="SSF57667">
    <property type="entry name" value="beta-beta-alpha zinc fingers"/>
    <property type="match status" value="1"/>
</dbReference>
<feature type="domain" description="C2H2-type" evidence="2">
    <location>
        <begin position="79"/>
        <end position="101"/>
    </location>
</feature>
<dbReference type="PANTHER" id="PTHR47068">
    <property type="entry name" value="OS02G0659100 PROTEIN"/>
    <property type="match status" value="1"/>
</dbReference>
<keyword evidence="1" id="KW-0862">Zinc</keyword>
<evidence type="ECO:0000313" key="4">
    <source>
        <dbReference type="Proteomes" id="UP001153555"/>
    </source>
</evidence>
<proteinExistence type="predicted"/>
<gene>
    <name evidence="3" type="ORF">SHERM_18599</name>
</gene>
<name>A0A9N7R9X7_STRHE</name>
<dbReference type="AlphaFoldDB" id="A0A9N7R9X7"/>
<evidence type="ECO:0000259" key="2">
    <source>
        <dbReference type="PROSITE" id="PS50157"/>
    </source>
</evidence>
<keyword evidence="4" id="KW-1185">Reference proteome</keyword>
<dbReference type="PANTHER" id="PTHR47068:SF1">
    <property type="entry name" value="OS02G0659100 PROTEIN"/>
    <property type="match status" value="1"/>
</dbReference>
<dbReference type="Pfam" id="PF13912">
    <property type="entry name" value="zf-C2H2_6"/>
    <property type="match status" value="2"/>
</dbReference>
<accession>A0A9N7R9X7</accession>
<dbReference type="PROSITE" id="PS00028">
    <property type="entry name" value="ZINC_FINGER_C2H2_1"/>
    <property type="match status" value="2"/>
</dbReference>
<organism evidence="3 4">
    <name type="scientific">Striga hermonthica</name>
    <name type="common">Purple witchweed</name>
    <name type="synonym">Buchnera hermonthica</name>
    <dbReference type="NCBI Taxonomy" id="68872"/>
    <lineage>
        <taxon>Eukaryota</taxon>
        <taxon>Viridiplantae</taxon>
        <taxon>Streptophyta</taxon>
        <taxon>Embryophyta</taxon>
        <taxon>Tracheophyta</taxon>
        <taxon>Spermatophyta</taxon>
        <taxon>Magnoliopsida</taxon>
        <taxon>eudicotyledons</taxon>
        <taxon>Gunneridae</taxon>
        <taxon>Pentapetalae</taxon>
        <taxon>asterids</taxon>
        <taxon>lamiids</taxon>
        <taxon>Lamiales</taxon>
        <taxon>Orobanchaceae</taxon>
        <taxon>Buchnereae</taxon>
        <taxon>Striga</taxon>
    </lineage>
</organism>
<reference evidence="3" key="1">
    <citation type="submission" date="2019-12" db="EMBL/GenBank/DDBJ databases">
        <authorList>
            <person name="Scholes J."/>
        </authorList>
    </citation>
    <scope>NUCLEOTIDE SEQUENCE</scope>
</reference>
<dbReference type="PROSITE" id="PS50157">
    <property type="entry name" value="ZINC_FINGER_C2H2_2"/>
    <property type="match status" value="2"/>
</dbReference>
<dbReference type="InterPro" id="IPR013087">
    <property type="entry name" value="Znf_C2H2_type"/>
</dbReference>